<gene>
    <name evidence="2" type="ORF">MUY27_10605</name>
</gene>
<organism evidence="2 3">
    <name type="scientific">Mucilaginibacter straminoryzae</name>
    <dbReference type="NCBI Taxonomy" id="2932774"/>
    <lineage>
        <taxon>Bacteria</taxon>
        <taxon>Pseudomonadati</taxon>
        <taxon>Bacteroidota</taxon>
        <taxon>Sphingobacteriia</taxon>
        <taxon>Sphingobacteriales</taxon>
        <taxon>Sphingobacteriaceae</taxon>
        <taxon>Mucilaginibacter</taxon>
    </lineage>
</organism>
<comment type="caution">
    <text evidence="2">The sequence shown here is derived from an EMBL/GenBank/DDBJ whole genome shotgun (WGS) entry which is preliminary data.</text>
</comment>
<dbReference type="InterPro" id="IPR001509">
    <property type="entry name" value="Epimerase_deHydtase"/>
</dbReference>
<dbReference type="AlphaFoldDB" id="A0A9X1X3D9"/>
<protein>
    <submittedName>
        <fullName evidence="2">NAD-dependent epimerase/dehydratase family protein</fullName>
    </submittedName>
</protein>
<dbReference type="Pfam" id="PF01370">
    <property type="entry name" value="Epimerase"/>
    <property type="match status" value="1"/>
</dbReference>
<dbReference type="PANTHER" id="PTHR43245:SF13">
    <property type="entry name" value="UDP-D-APIOSE_UDP-D-XYLOSE SYNTHASE 2"/>
    <property type="match status" value="1"/>
</dbReference>
<dbReference type="Proteomes" id="UP001139450">
    <property type="component" value="Unassembled WGS sequence"/>
</dbReference>
<dbReference type="PANTHER" id="PTHR43245">
    <property type="entry name" value="BIFUNCTIONAL POLYMYXIN RESISTANCE PROTEIN ARNA"/>
    <property type="match status" value="1"/>
</dbReference>
<evidence type="ECO:0000313" key="3">
    <source>
        <dbReference type="Proteomes" id="UP001139450"/>
    </source>
</evidence>
<name>A0A9X1X3D9_9SPHI</name>
<evidence type="ECO:0000259" key="1">
    <source>
        <dbReference type="Pfam" id="PF01370"/>
    </source>
</evidence>
<evidence type="ECO:0000313" key="2">
    <source>
        <dbReference type="EMBL" id="MCJ8210161.1"/>
    </source>
</evidence>
<feature type="domain" description="NAD-dependent epimerase/dehydratase" evidence="1">
    <location>
        <begin position="4"/>
        <end position="213"/>
    </location>
</feature>
<dbReference type="RefSeq" id="WP_245129999.1">
    <property type="nucleotide sequence ID" value="NZ_JALJEJ010000004.1"/>
</dbReference>
<dbReference type="Gene3D" id="3.40.50.720">
    <property type="entry name" value="NAD(P)-binding Rossmann-like Domain"/>
    <property type="match status" value="1"/>
</dbReference>
<dbReference type="EMBL" id="JALJEJ010000004">
    <property type="protein sequence ID" value="MCJ8210161.1"/>
    <property type="molecule type" value="Genomic_DNA"/>
</dbReference>
<dbReference type="InterPro" id="IPR036291">
    <property type="entry name" value="NAD(P)-bd_dom_sf"/>
</dbReference>
<dbReference type="SUPFAM" id="SSF51735">
    <property type="entry name" value="NAD(P)-binding Rossmann-fold domains"/>
    <property type="match status" value="1"/>
</dbReference>
<keyword evidence="3" id="KW-1185">Reference proteome</keyword>
<proteinExistence type="predicted"/>
<dbReference type="InterPro" id="IPR050177">
    <property type="entry name" value="Lipid_A_modif_metabolic_enz"/>
</dbReference>
<accession>A0A9X1X3D9</accession>
<sequence length="312" mass="35400">MHTILGAGGPVANALTRELIANNETIRLVSRRPSSFKGENITWKKADLLNYDELLAAAEGSEVIYLCAGLTYDKKIWKAQWPVIMQNCINLTKATGARLIFFDNIYMYGPVQGPMTENTPYKPTSVKGKVRAGIAAMLMEEARNGSIRASILRAPDFYGTDNKNSFYDQLVLDKLAKGQNAQWMGNPRAKHNFIYIPDAGKAMYLLGQHPEADNQVWHAPTAAPMTGIQFIELAAEIYGAKPKYSVINKLMLRLVGLFNKQMYNMIEMFYQFDRDYFFDSTKFERHFNFKPTSYRDGVTELSKTLYQPVNLK</sequence>
<reference evidence="2" key="1">
    <citation type="submission" date="2022-04" db="EMBL/GenBank/DDBJ databases">
        <title>Mucilaginibacter sp. RS28 isolated from freshwater.</title>
        <authorList>
            <person name="Ko S.-R."/>
        </authorList>
    </citation>
    <scope>NUCLEOTIDE SEQUENCE</scope>
    <source>
        <strain evidence="2">RS28</strain>
    </source>
</reference>